<evidence type="ECO:0000256" key="1">
    <source>
        <dbReference type="ARBA" id="ARBA00000085"/>
    </source>
</evidence>
<dbReference type="PROSITE" id="PS50109">
    <property type="entry name" value="HIS_KIN"/>
    <property type="match status" value="1"/>
</dbReference>
<dbReference type="InterPro" id="IPR003661">
    <property type="entry name" value="HisK_dim/P_dom"/>
</dbReference>
<feature type="domain" description="Response regulatory" evidence="8">
    <location>
        <begin position="1"/>
        <end position="118"/>
    </location>
</feature>
<feature type="domain" description="PAC" evidence="9">
    <location>
        <begin position="215"/>
        <end position="267"/>
    </location>
</feature>
<comment type="catalytic activity">
    <reaction evidence="1">
        <text>ATP + protein L-histidine = ADP + protein N-phospho-L-histidine.</text>
        <dbReference type="EC" id="2.7.13.3"/>
    </reaction>
</comment>
<keyword evidence="5" id="KW-0418">Kinase</keyword>
<dbReference type="Proteomes" id="UP000245880">
    <property type="component" value="Unassembled WGS sequence"/>
</dbReference>
<dbReference type="RefSeq" id="WP_109673781.1">
    <property type="nucleotide sequence ID" value="NZ_QGDT01000003.1"/>
</dbReference>
<dbReference type="OrthoDB" id="9766459at2"/>
<dbReference type="PROSITE" id="PS50110">
    <property type="entry name" value="RESPONSE_REGULATORY"/>
    <property type="match status" value="1"/>
</dbReference>
<dbReference type="Pfam" id="PF00072">
    <property type="entry name" value="Response_reg"/>
    <property type="match status" value="1"/>
</dbReference>
<evidence type="ECO:0000313" key="10">
    <source>
        <dbReference type="EMBL" id="PWJ58854.1"/>
    </source>
</evidence>
<dbReference type="InterPro" id="IPR005467">
    <property type="entry name" value="His_kinase_dom"/>
</dbReference>
<dbReference type="Pfam" id="PF02518">
    <property type="entry name" value="HATPase_c"/>
    <property type="match status" value="1"/>
</dbReference>
<dbReference type="PROSITE" id="PS50113">
    <property type="entry name" value="PAC"/>
    <property type="match status" value="1"/>
</dbReference>
<dbReference type="InterPro" id="IPR003594">
    <property type="entry name" value="HATPase_dom"/>
</dbReference>
<dbReference type="SMART" id="SM00448">
    <property type="entry name" value="REC"/>
    <property type="match status" value="1"/>
</dbReference>
<dbReference type="InterPro" id="IPR036097">
    <property type="entry name" value="HisK_dim/P_sf"/>
</dbReference>
<dbReference type="Gene3D" id="3.30.565.10">
    <property type="entry name" value="Histidine kinase-like ATPase, C-terminal domain"/>
    <property type="match status" value="1"/>
</dbReference>
<gene>
    <name evidence="10" type="ORF">CLV98_103221</name>
</gene>
<dbReference type="PANTHER" id="PTHR43304">
    <property type="entry name" value="PHYTOCHROME-LIKE PROTEIN CPH1"/>
    <property type="match status" value="1"/>
</dbReference>
<feature type="domain" description="Histidine kinase" evidence="7">
    <location>
        <begin position="296"/>
        <end position="520"/>
    </location>
</feature>
<dbReference type="SUPFAM" id="SSF47384">
    <property type="entry name" value="Homodimeric domain of signal transducing histidine kinase"/>
    <property type="match status" value="1"/>
</dbReference>
<dbReference type="InterPro" id="IPR004358">
    <property type="entry name" value="Sig_transdc_His_kin-like_C"/>
</dbReference>
<evidence type="ECO:0000256" key="2">
    <source>
        <dbReference type="ARBA" id="ARBA00012438"/>
    </source>
</evidence>
<keyword evidence="4" id="KW-0808">Transferase</keyword>
<dbReference type="EC" id="2.7.13.3" evidence="2"/>
<dbReference type="Gene3D" id="3.30.450.20">
    <property type="entry name" value="PAS domain"/>
    <property type="match status" value="1"/>
</dbReference>
<evidence type="ECO:0000256" key="4">
    <source>
        <dbReference type="ARBA" id="ARBA00022679"/>
    </source>
</evidence>
<evidence type="ECO:0000313" key="11">
    <source>
        <dbReference type="Proteomes" id="UP000245880"/>
    </source>
</evidence>
<dbReference type="Gene3D" id="3.40.50.2300">
    <property type="match status" value="1"/>
</dbReference>
<evidence type="ECO:0000259" key="9">
    <source>
        <dbReference type="PROSITE" id="PS50113"/>
    </source>
</evidence>
<organism evidence="10 11">
    <name type="scientific">Dyadobacter jejuensis</name>
    <dbReference type="NCBI Taxonomy" id="1082580"/>
    <lineage>
        <taxon>Bacteria</taxon>
        <taxon>Pseudomonadati</taxon>
        <taxon>Bacteroidota</taxon>
        <taxon>Cytophagia</taxon>
        <taxon>Cytophagales</taxon>
        <taxon>Spirosomataceae</taxon>
        <taxon>Dyadobacter</taxon>
    </lineage>
</organism>
<dbReference type="InterPro" id="IPR052162">
    <property type="entry name" value="Sensor_kinase/Photoreceptor"/>
</dbReference>
<dbReference type="InterPro" id="IPR000700">
    <property type="entry name" value="PAS-assoc_C"/>
</dbReference>
<dbReference type="SUPFAM" id="SSF55874">
    <property type="entry name" value="ATPase domain of HSP90 chaperone/DNA topoisomerase II/histidine kinase"/>
    <property type="match status" value="1"/>
</dbReference>
<reference evidence="10 11" key="1">
    <citation type="submission" date="2018-03" db="EMBL/GenBank/DDBJ databases">
        <title>Genomic Encyclopedia of Archaeal and Bacterial Type Strains, Phase II (KMG-II): from individual species to whole genera.</title>
        <authorList>
            <person name="Goeker M."/>
        </authorList>
    </citation>
    <scope>NUCLEOTIDE SEQUENCE [LARGE SCALE GENOMIC DNA]</scope>
    <source>
        <strain evidence="10 11">DSM 100346</strain>
    </source>
</reference>
<dbReference type="InterPro" id="IPR036890">
    <property type="entry name" value="HATPase_C_sf"/>
</dbReference>
<feature type="modified residue" description="4-aspartylphosphate" evidence="6">
    <location>
        <position position="50"/>
    </location>
</feature>
<protein>
    <recommendedName>
        <fullName evidence="2">histidine kinase</fullName>
        <ecNumber evidence="2">2.7.13.3</ecNumber>
    </recommendedName>
</protein>
<evidence type="ECO:0000256" key="3">
    <source>
        <dbReference type="ARBA" id="ARBA00022553"/>
    </source>
</evidence>
<dbReference type="EMBL" id="QGDT01000003">
    <property type="protein sequence ID" value="PWJ58854.1"/>
    <property type="molecule type" value="Genomic_DNA"/>
</dbReference>
<evidence type="ECO:0000259" key="7">
    <source>
        <dbReference type="PROSITE" id="PS50109"/>
    </source>
</evidence>
<dbReference type="InterPro" id="IPR001789">
    <property type="entry name" value="Sig_transdc_resp-reg_receiver"/>
</dbReference>
<dbReference type="SMART" id="SM00388">
    <property type="entry name" value="HisKA"/>
    <property type="match status" value="1"/>
</dbReference>
<dbReference type="SUPFAM" id="SSF55785">
    <property type="entry name" value="PYP-like sensor domain (PAS domain)"/>
    <property type="match status" value="1"/>
</dbReference>
<proteinExistence type="predicted"/>
<accession>A0A316ANY8</accession>
<dbReference type="Gene3D" id="1.10.287.130">
    <property type="match status" value="1"/>
</dbReference>
<dbReference type="GO" id="GO:0000155">
    <property type="term" value="F:phosphorelay sensor kinase activity"/>
    <property type="evidence" value="ECO:0007669"/>
    <property type="project" value="InterPro"/>
</dbReference>
<dbReference type="PANTHER" id="PTHR43304:SF1">
    <property type="entry name" value="PAC DOMAIN-CONTAINING PROTEIN"/>
    <property type="match status" value="1"/>
</dbReference>
<dbReference type="Pfam" id="PF00512">
    <property type="entry name" value="HisKA"/>
    <property type="match status" value="1"/>
</dbReference>
<evidence type="ECO:0000259" key="8">
    <source>
        <dbReference type="PROSITE" id="PS50110"/>
    </source>
</evidence>
<evidence type="ECO:0000256" key="5">
    <source>
        <dbReference type="ARBA" id="ARBA00022777"/>
    </source>
</evidence>
<dbReference type="CDD" id="cd00082">
    <property type="entry name" value="HisKA"/>
    <property type="match status" value="1"/>
</dbReference>
<name>A0A316ANY8_9BACT</name>
<dbReference type="PRINTS" id="PR00344">
    <property type="entry name" value="BCTRLSENSOR"/>
</dbReference>
<dbReference type="AlphaFoldDB" id="A0A316ANY8"/>
<dbReference type="SMART" id="SM00387">
    <property type="entry name" value="HATPase_c"/>
    <property type="match status" value="1"/>
</dbReference>
<dbReference type="InterPro" id="IPR035965">
    <property type="entry name" value="PAS-like_dom_sf"/>
</dbReference>
<dbReference type="SUPFAM" id="SSF52172">
    <property type="entry name" value="CheY-like"/>
    <property type="match status" value="1"/>
</dbReference>
<sequence>MILIVDDRLENILPIKKILELHHYQTDTAQSGEEALKKVLQNSYSVIVMDVQMPGMDGFEVAETLSGYSKAKDIPIIFLSAVNTEKKFVVRGYESGGIDYLTKPVDSDILLLKVRTFNRLFQQNRALQDVQQRLETEIDIRKNTEKELHLRVQELYFVLEALPQLAFTVNKEGEIEYTNRHWLQYAKDRKSFPETHPDDLISYSWKRLFVAGEDIEGELRLKDRNTGLYRYFLIKLTPIPEENGIVRWVGTLTDIHSQKITHEILERRVDQRTQELLDKNTELETTNHELQQFAWVVSHDLKEPLRKIQTFNALIKDKYLARNEEAKAYLDRSIGASARMSLLISDLLDYSRLSVSAKFQRTDLYQMIQELLLDYEELITSKKAIITIGSIPEVDSIPSQIRQVFQNLISNALKFSKPDVAPIIEISADRITSKNFDSEASVSGPYCRITISDNGIGFNEKFLDRIFIIFQRLNNISDYEGTGIGLAIAKKIIDKHEGIITARSIENEGTQFIIVLPIDQTNL</sequence>
<keyword evidence="11" id="KW-1185">Reference proteome</keyword>
<evidence type="ECO:0000256" key="6">
    <source>
        <dbReference type="PROSITE-ProRule" id="PRU00169"/>
    </source>
</evidence>
<keyword evidence="3 6" id="KW-0597">Phosphoprotein</keyword>
<comment type="caution">
    <text evidence="10">The sequence shown here is derived from an EMBL/GenBank/DDBJ whole genome shotgun (WGS) entry which is preliminary data.</text>
</comment>
<dbReference type="InterPro" id="IPR011006">
    <property type="entry name" value="CheY-like_superfamily"/>
</dbReference>